<sequence>MSSKNRVTVNLSDEEAAQLAELAERLKVSKAWIGRHAICSLLERDQKGDQQISLPF</sequence>
<dbReference type="Proteomes" id="UP000317730">
    <property type="component" value="Unassembled WGS sequence"/>
</dbReference>
<dbReference type="SUPFAM" id="SSF47598">
    <property type="entry name" value="Ribbon-helix-helix"/>
    <property type="match status" value="1"/>
</dbReference>
<dbReference type="Pfam" id="PF01402">
    <property type="entry name" value="RHH_1"/>
    <property type="match status" value="1"/>
</dbReference>
<evidence type="ECO:0000259" key="1">
    <source>
        <dbReference type="Pfam" id="PF01402"/>
    </source>
</evidence>
<name>A0A4Y3TZQ0_9PROT</name>
<comment type="caution">
    <text evidence="2">The sequence shown here is derived from an EMBL/GenBank/DDBJ whole genome shotgun (WGS) entry which is preliminary data.</text>
</comment>
<dbReference type="RefSeq" id="WP_170212580.1">
    <property type="nucleotide sequence ID" value="NZ_BAPL01000026.1"/>
</dbReference>
<feature type="domain" description="Ribbon-helix-helix protein CopG" evidence="1">
    <location>
        <begin position="6"/>
        <end position="44"/>
    </location>
</feature>
<protein>
    <recommendedName>
        <fullName evidence="1">Ribbon-helix-helix protein CopG domain-containing protein</fullName>
    </recommendedName>
</protein>
<accession>A0A4Y3TZQ0</accession>
<dbReference type="CDD" id="cd21631">
    <property type="entry name" value="RHH_CopG_NikR-like"/>
    <property type="match status" value="1"/>
</dbReference>
<dbReference type="InterPro" id="IPR002145">
    <property type="entry name" value="CopG"/>
</dbReference>
<evidence type="ECO:0000313" key="3">
    <source>
        <dbReference type="Proteomes" id="UP000317730"/>
    </source>
</evidence>
<organism evidence="2 3">
    <name type="scientific">Acetobacter peroxydans</name>
    <dbReference type="NCBI Taxonomy" id="104098"/>
    <lineage>
        <taxon>Bacteria</taxon>
        <taxon>Pseudomonadati</taxon>
        <taxon>Pseudomonadota</taxon>
        <taxon>Alphaproteobacteria</taxon>
        <taxon>Acetobacterales</taxon>
        <taxon>Acetobacteraceae</taxon>
        <taxon>Acetobacter</taxon>
    </lineage>
</organism>
<dbReference type="EMBL" id="BJMV01000016">
    <property type="protein sequence ID" value="GEB86520.1"/>
    <property type="molecule type" value="Genomic_DNA"/>
</dbReference>
<dbReference type="AlphaFoldDB" id="A0A4Y3TZQ0"/>
<keyword evidence="3" id="KW-1185">Reference proteome</keyword>
<proteinExistence type="predicted"/>
<reference evidence="2 3" key="1">
    <citation type="submission" date="2019-06" db="EMBL/GenBank/DDBJ databases">
        <title>Whole genome shotgun sequence of Acetobacter peroxydans NBRC 13755.</title>
        <authorList>
            <person name="Hosoyama A."/>
            <person name="Uohara A."/>
            <person name="Ohji S."/>
            <person name="Ichikawa N."/>
        </authorList>
    </citation>
    <scope>NUCLEOTIDE SEQUENCE [LARGE SCALE GENOMIC DNA]</scope>
    <source>
        <strain evidence="2 3">NBRC 13755</strain>
    </source>
</reference>
<dbReference type="InterPro" id="IPR010985">
    <property type="entry name" value="Ribbon_hlx_hlx"/>
</dbReference>
<gene>
    <name evidence="2" type="ORF">APE01nite_23170</name>
</gene>
<dbReference type="GO" id="GO:0006355">
    <property type="term" value="P:regulation of DNA-templated transcription"/>
    <property type="evidence" value="ECO:0007669"/>
    <property type="project" value="InterPro"/>
</dbReference>
<evidence type="ECO:0000313" key="2">
    <source>
        <dbReference type="EMBL" id="GEB86520.1"/>
    </source>
</evidence>